<dbReference type="GO" id="GO:0046872">
    <property type="term" value="F:metal ion binding"/>
    <property type="evidence" value="ECO:0007669"/>
    <property type="project" value="UniProtKB-KW"/>
</dbReference>
<dbReference type="PIRSF" id="PIRSF004846">
    <property type="entry name" value="ModA"/>
    <property type="match status" value="1"/>
</dbReference>
<feature type="binding site" evidence="4">
    <location>
        <position position="213"/>
    </location>
    <ligand>
        <name>molybdate</name>
        <dbReference type="ChEBI" id="CHEBI:36264"/>
    </ligand>
</feature>
<dbReference type="PANTHER" id="PTHR30632">
    <property type="entry name" value="MOLYBDATE-BINDING PERIPLASMIC PROTEIN"/>
    <property type="match status" value="1"/>
</dbReference>
<dbReference type="PROSITE" id="PS51257">
    <property type="entry name" value="PROKAR_LIPOPROTEIN"/>
    <property type="match status" value="1"/>
</dbReference>
<feature type="binding site" evidence="4">
    <location>
        <position position="92"/>
    </location>
    <ligand>
        <name>molybdate</name>
        <dbReference type="ChEBI" id="CHEBI:36264"/>
    </ligand>
</feature>
<evidence type="ECO:0000313" key="5">
    <source>
        <dbReference type="EMBL" id="AKR54052.1"/>
    </source>
</evidence>
<evidence type="ECO:0000256" key="2">
    <source>
        <dbReference type="ARBA" id="ARBA00022723"/>
    </source>
</evidence>
<dbReference type="Gene3D" id="3.40.190.10">
    <property type="entry name" value="Periplasmic binding protein-like II"/>
    <property type="match status" value="2"/>
</dbReference>
<dbReference type="SUPFAM" id="SSF53850">
    <property type="entry name" value="Periplasmic binding protein-like II"/>
    <property type="match status" value="1"/>
</dbReference>
<feature type="binding site" evidence="4">
    <location>
        <position position="64"/>
    </location>
    <ligand>
        <name>molybdate</name>
        <dbReference type="ChEBI" id="CHEBI:36264"/>
    </ligand>
</feature>
<dbReference type="AlphaFoldDB" id="A0A0R7QX10"/>
<dbReference type="Pfam" id="PF13531">
    <property type="entry name" value="SBP_bac_11"/>
    <property type="match status" value="1"/>
</dbReference>
<keyword evidence="2 4" id="KW-0479">Metal-binding</keyword>
<keyword evidence="3" id="KW-0732">Signal</keyword>
<accession>A0A0R7QX10</accession>
<sequence length="277" mass="28429">MRESPRHSSSPVFPRRRLRGTPVLAAALLLTAVGCGQVEDDDSAAAGDGSAAAERTLTVFAAASLTESFEELGTRFEESEPGVAVEFNFAGSSELAQQINEGAPADVFASANPANMDLVAEAGGADGEPAVFVRNILEIAVPPDNPAGIEELADLAGDDVSVALCAVEVPCGAAAEAVMDDSGVEITPVTEEEDVRAALTKVELGEVDAALVYRTDVIASAGAVTGIEFPEAESAINDYPIAALAEAPEPELARAWVELVTSETGAEILSDAGFRTA</sequence>
<dbReference type="GO" id="GO:0030973">
    <property type="term" value="F:molybdate ion binding"/>
    <property type="evidence" value="ECO:0007669"/>
    <property type="project" value="TreeGrafter"/>
</dbReference>
<dbReference type="CDD" id="cd13538">
    <property type="entry name" value="PBP2_ModA_like_1"/>
    <property type="match status" value="1"/>
</dbReference>
<protein>
    <recommendedName>
        <fullName evidence="6">Molybdate ABC transporter substrate-binding protein</fullName>
    </recommendedName>
</protein>
<dbReference type="PANTHER" id="PTHR30632:SF0">
    <property type="entry name" value="SULFATE-BINDING PROTEIN"/>
    <property type="match status" value="1"/>
</dbReference>
<organism evidence="5">
    <name type="scientific">Nocardiopsis sp. CMB-M0232</name>
    <dbReference type="NCBI Taxonomy" id="1231934"/>
    <lineage>
        <taxon>Bacteria</taxon>
        <taxon>Bacillati</taxon>
        <taxon>Actinomycetota</taxon>
        <taxon>Actinomycetes</taxon>
        <taxon>Streptosporangiales</taxon>
        <taxon>Nocardiopsidaceae</taxon>
        <taxon>Nocardiopsis</taxon>
    </lineage>
</organism>
<feature type="binding site" evidence="4">
    <location>
        <position position="195"/>
    </location>
    <ligand>
        <name>molybdate</name>
        <dbReference type="ChEBI" id="CHEBI:36264"/>
    </ligand>
</feature>
<evidence type="ECO:0000256" key="4">
    <source>
        <dbReference type="PIRSR" id="PIRSR004846-1"/>
    </source>
</evidence>
<proteinExistence type="inferred from homology"/>
<dbReference type="GO" id="GO:0015689">
    <property type="term" value="P:molybdate ion transport"/>
    <property type="evidence" value="ECO:0007669"/>
    <property type="project" value="InterPro"/>
</dbReference>
<comment type="similarity">
    <text evidence="1">Belongs to the bacterial solute-binding protein ModA family.</text>
</comment>
<evidence type="ECO:0008006" key="6">
    <source>
        <dbReference type="Google" id="ProtNLM"/>
    </source>
</evidence>
<evidence type="ECO:0000256" key="3">
    <source>
        <dbReference type="ARBA" id="ARBA00022729"/>
    </source>
</evidence>
<dbReference type="NCBIfam" id="TIGR01256">
    <property type="entry name" value="modA"/>
    <property type="match status" value="1"/>
</dbReference>
<dbReference type="EMBL" id="KT184400">
    <property type="protein sequence ID" value="AKR54052.1"/>
    <property type="molecule type" value="Genomic_DNA"/>
</dbReference>
<dbReference type="InterPro" id="IPR050682">
    <property type="entry name" value="ModA/WtpA"/>
</dbReference>
<reference evidence="5" key="1">
    <citation type="journal article" date="2015" name="ACS Synth. Biol.">
        <title>Two distinct cyclodipeptide synthases from a marine actinomycete catalyze biosynthesis of the same diketopiperazine natural product.</title>
        <authorList>
            <person name="James E.D."/>
            <person name="Knuckley B."/>
            <person name="Alqahtani N."/>
            <person name="Porwal S."/>
            <person name="Ban J."/>
            <person name="Karty J.A."/>
            <person name="Viswanathan R."/>
            <person name="Lane A.L."/>
        </authorList>
    </citation>
    <scope>NUCLEOTIDE SEQUENCE</scope>
    <source>
        <strain evidence="5">CMB-M0232</strain>
    </source>
</reference>
<dbReference type="InterPro" id="IPR005950">
    <property type="entry name" value="ModA"/>
</dbReference>
<keyword evidence="4" id="KW-0500">Molybdenum</keyword>
<name>A0A0R7QX10_9ACTN</name>
<evidence type="ECO:0000256" key="1">
    <source>
        <dbReference type="ARBA" id="ARBA00009175"/>
    </source>
</evidence>